<dbReference type="RefSeq" id="WP_386801121.1">
    <property type="nucleotide sequence ID" value="NZ_JBHTMU010000001.1"/>
</dbReference>
<protein>
    <recommendedName>
        <fullName evidence="4">DUF1127 domain-containing protein</fullName>
    </recommendedName>
</protein>
<organism evidence="2 3">
    <name type="scientific">Litorisediminicola beolgyonensis</name>
    <dbReference type="NCBI Taxonomy" id="1173614"/>
    <lineage>
        <taxon>Bacteria</taxon>
        <taxon>Pseudomonadati</taxon>
        <taxon>Pseudomonadota</taxon>
        <taxon>Alphaproteobacteria</taxon>
        <taxon>Rhodobacterales</taxon>
        <taxon>Paracoccaceae</taxon>
        <taxon>Litorisediminicola</taxon>
    </lineage>
</organism>
<accession>A0ABW3ZEB9</accession>
<name>A0ABW3ZEB9_9RHOB</name>
<evidence type="ECO:0000256" key="1">
    <source>
        <dbReference type="SAM" id="MobiDB-lite"/>
    </source>
</evidence>
<evidence type="ECO:0000313" key="3">
    <source>
        <dbReference type="Proteomes" id="UP001597135"/>
    </source>
</evidence>
<feature type="region of interest" description="Disordered" evidence="1">
    <location>
        <begin position="39"/>
        <end position="79"/>
    </location>
</feature>
<dbReference type="EMBL" id="JBHTMU010000001">
    <property type="protein sequence ID" value="MFD1341065.1"/>
    <property type="molecule type" value="Genomic_DNA"/>
</dbReference>
<proteinExistence type="predicted"/>
<gene>
    <name evidence="2" type="ORF">ACFQ4E_01365</name>
</gene>
<evidence type="ECO:0000313" key="2">
    <source>
        <dbReference type="EMBL" id="MFD1341065.1"/>
    </source>
</evidence>
<feature type="compositionally biased region" description="Basic and acidic residues" evidence="1">
    <location>
        <begin position="49"/>
        <end position="68"/>
    </location>
</feature>
<evidence type="ECO:0008006" key="4">
    <source>
        <dbReference type="Google" id="ProtNLM"/>
    </source>
</evidence>
<keyword evidence="3" id="KW-1185">Reference proteome</keyword>
<sequence>MIRSLDPVPQTDTSIDALIARHGALKVLAAALRALLRPPQLRPPPLRAQDLDPHLRRDLGLPPERADPLKTLPPIRPIL</sequence>
<comment type="caution">
    <text evidence="2">The sequence shown here is derived from an EMBL/GenBank/DDBJ whole genome shotgun (WGS) entry which is preliminary data.</text>
</comment>
<reference evidence="3" key="1">
    <citation type="journal article" date="2019" name="Int. J. Syst. Evol. Microbiol.">
        <title>The Global Catalogue of Microorganisms (GCM) 10K type strain sequencing project: providing services to taxonomists for standard genome sequencing and annotation.</title>
        <authorList>
            <consortium name="The Broad Institute Genomics Platform"/>
            <consortium name="The Broad Institute Genome Sequencing Center for Infectious Disease"/>
            <person name="Wu L."/>
            <person name="Ma J."/>
        </authorList>
    </citation>
    <scope>NUCLEOTIDE SEQUENCE [LARGE SCALE GENOMIC DNA]</scope>
    <source>
        <strain evidence="3">CCUG 62953</strain>
    </source>
</reference>
<dbReference type="Proteomes" id="UP001597135">
    <property type="component" value="Unassembled WGS sequence"/>
</dbReference>